<dbReference type="SUPFAM" id="SSF55781">
    <property type="entry name" value="GAF domain-like"/>
    <property type="match status" value="1"/>
</dbReference>
<proteinExistence type="predicted"/>
<dbReference type="SMART" id="SM00065">
    <property type="entry name" value="GAF"/>
    <property type="match status" value="1"/>
</dbReference>
<dbReference type="InterPro" id="IPR003018">
    <property type="entry name" value="GAF"/>
</dbReference>
<dbReference type="RefSeq" id="XP_001447915.1">
    <property type="nucleotide sequence ID" value="XM_001447878.1"/>
</dbReference>
<evidence type="ECO:0000313" key="3">
    <source>
        <dbReference type="Proteomes" id="UP000000600"/>
    </source>
</evidence>
<dbReference type="GeneID" id="5033704"/>
<gene>
    <name evidence="2" type="ORF">GSPATT00015395001</name>
</gene>
<feature type="domain" description="GAF" evidence="1">
    <location>
        <begin position="29"/>
        <end position="160"/>
    </location>
</feature>
<dbReference type="AlphaFoldDB" id="A0DBV1"/>
<dbReference type="EMBL" id="CT868374">
    <property type="protein sequence ID" value="CAK80518.1"/>
    <property type="molecule type" value="Genomic_DNA"/>
</dbReference>
<dbReference type="HOGENOM" id="CLU_1323144_0_0_1"/>
<reference evidence="2 3" key="1">
    <citation type="journal article" date="2006" name="Nature">
        <title>Global trends of whole-genome duplications revealed by the ciliate Paramecium tetraurelia.</title>
        <authorList>
            <consortium name="Genoscope"/>
            <person name="Aury J.-M."/>
            <person name="Jaillon O."/>
            <person name="Duret L."/>
            <person name="Noel B."/>
            <person name="Jubin C."/>
            <person name="Porcel B.M."/>
            <person name="Segurens B."/>
            <person name="Daubin V."/>
            <person name="Anthouard V."/>
            <person name="Aiach N."/>
            <person name="Arnaiz O."/>
            <person name="Billaut A."/>
            <person name="Beisson J."/>
            <person name="Blanc I."/>
            <person name="Bouhouche K."/>
            <person name="Camara F."/>
            <person name="Duharcourt S."/>
            <person name="Guigo R."/>
            <person name="Gogendeau D."/>
            <person name="Katinka M."/>
            <person name="Keller A.-M."/>
            <person name="Kissmehl R."/>
            <person name="Klotz C."/>
            <person name="Koll F."/>
            <person name="Le Moue A."/>
            <person name="Lepere C."/>
            <person name="Malinsky S."/>
            <person name="Nowacki M."/>
            <person name="Nowak J.K."/>
            <person name="Plattner H."/>
            <person name="Poulain J."/>
            <person name="Ruiz F."/>
            <person name="Serrano V."/>
            <person name="Zagulski M."/>
            <person name="Dessen P."/>
            <person name="Betermier M."/>
            <person name="Weissenbach J."/>
            <person name="Scarpelli C."/>
            <person name="Schachter V."/>
            <person name="Sperling L."/>
            <person name="Meyer E."/>
            <person name="Cohen J."/>
            <person name="Wincker P."/>
        </authorList>
    </citation>
    <scope>NUCLEOTIDE SEQUENCE [LARGE SCALE GENOMIC DNA]</scope>
    <source>
        <strain evidence="2 3">Stock d4-2</strain>
    </source>
</reference>
<dbReference type="Pfam" id="PF01590">
    <property type="entry name" value="GAF"/>
    <property type="match status" value="1"/>
</dbReference>
<name>A0DBV1_PARTE</name>
<dbReference type="Gene3D" id="3.30.450.40">
    <property type="match status" value="1"/>
</dbReference>
<dbReference type="InterPro" id="IPR029016">
    <property type="entry name" value="GAF-like_dom_sf"/>
</dbReference>
<dbReference type="eggNOG" id="KOG3689">
    <property type="taxonomic scope" value="Eukaryota"/>
</dbReference>
<organism evidence="2 3">
    <name type="scientific">Paramecium tetraurelia</name>
    <dbReference type="NCBI Taxonomy" id="5888"/>
    <lineage>
        <taxon>Eukaryota</taxon>
        <taxon>Sar</taxon>
        <taxon>Alveolata</taxon>
        <taxon>Ciliophora</taxon>
        <taxon>Intramacronucleata</taxon>
        <taxon>Oligohymenophorea</taxon>
        <taxon>Peniculida</taxon>
        <taxon>Parameciidae</taxon>
        <taxon>Paramecium</taxon>
    </lineage>
</organism>
<dbReference type="STRING" id="5888.A0DBV1"/>
<keyword evidence="3" id="KW-1185">Reference proteome</keyword>
<dbReference type="PANTHER" id="PTHR43336:SF3">
    <property type="entry name" value="GUANYLATE CYCLASE DOMAIN-CONTAINING PROTEIN"/>
    <property type="match status" value="1"/>
</dbReference>
<evidence type="ECO:0000313" key="2">
    <source>
        <dbReference type="EMBL" id="CAK80518.1"/>
    </source>
</evidence>
<sequence length="208" mass="24022">MSDHNQLFILVLRLKKIVMGTLQMNSSILLDDTLQTIIDKCVDCQECDRASCFIVDQSKKELWTSVANGTSATIRLQVGQEQLEDAYRDQRFNSQQDIKNNYKTKTLLVCPIMENEKCVGVLQCVNKQSGYFTKDDEALLQIMREFSRSVQKNAMNHDAQMLIQNKLRHLINTGVLLQSKQNEIHQFIQQAEEIKITNECRFCKNSLQ</sequence>
<dbReference type="Proteomes" id="UP000000600">
    <property type="component" value="Unassembled WGS sequence"/>
</dbReference>
<accession>A0DBV1</accession>
<evidence type="ECO:0000259" key="1">
    <source>
        <dbReference type="SMART" id="SM00065"/>
    </source>
</evidence>
<dbReference type="OrthoDB" id="74705at2759"/>
<dbReference type="PANTHER" id="PTHR43336">
    <property type="entry name" value="OXYGEN SENSOR HISTIDINE KINASE RESPONSE REGULATOR DEVS/DOSS"/>
    <property type="match status" value="1"/>
</dbReference>
<dbReference type="KEGG" id="ptm:GSPATT00015395001"/>
<protein>
    <recommendedName>
        <fullName evidence="1">GAF domain-containing protein</fullName>
    </recommendedName>
</protein>
<dbReference type="InParanoid" id="A0DBV1"/>